<dbReference type="EMBL" id="PXYL01000034">
    <property type="protein sequence ID" value="PSJ52215.1"/>
    <property type="molecule type" value="Genomic_DNA"/>
</dbReference>
<keyword evidence="2" id="KW-1185">Reference proteome</keyword>
<evidence type="ECO:0000313" key="1">
    <source>
        <dbReference type="EMBL" id="PSJ52215.1"/>
    </source>
</evidence>
<reference evidence="1 2" key="1">
    <citation type="submission" date="2018-03" db="EMBL/GenBank/DDBJ databases">
        <title>The draft genome of Mesorhizobium soli JCM 19897.</title>
        <authorList>
            <person name="Li L."/>
            <person name="Liu L."/>
            <person name="Liang L."/>
            <person name="Wang T."/>
            <person name="Zhang X."/>
        </authorList>
    </citation>
    <scope>NUCLEOTIDE SEQUENCE [LARGE SCALE GENOMIC DNA]</scope>
    <source>
        <strain evidence="1 2">JCM 19897</strain>
    </source>
</reference>
<name>A0A2P7RPV8_9HYPH</name>
<evidence type="ECO:0000313" key="2">
    <source>
        <dbReference type="Proteomes" id="UP000240653"/>
    </source>
</evidence>
<proteinExistence type="predicted"/>
<dbReference type="Proteomes" id="UP000240653">
    <property type="component" value="Unassembled WGS sequence"/>
</dbReference>
<protein>
    <submittedName>
        <fullName evidence="1">Uncharacterized protein</fullName>
    </submittedName>
</protein>
<organism evidence="1 2">
    <name type="scientific">Pseudaminobacter soli</name>
    <name type="common">ex Li et al. 2025</name>
    <dbReference type="NCBI Taxonomy" id="1295366"/>
    <lineage>
        <taxon>Bacteria</taxon>
        <taxon>Pseudomonadati</taxon>
        <taxon>Pseudomonadota</taxon>
        <taxon>Alphaproteobacteria</taxon>
        <taxon>Hyphomicrobiales</taxon>
        <taxon>Phyllobacteriaceae</taxon>
        <taxon>Pseudaminobacter</taxon>
    </lineage>
</organism>
<dbReference type="AlphaFoldDB" id="A0A2P7RPV8"/>
<sequence>MFVALSVLDAIDIALVLPQATADFDGLRCSVAEASSLDLQEYMRNFGRRAAILHLFRVEDAGQSNLDVGAIYSAWGFDLVPTTSAYAHQAEFPESVSFVVRSGTQDIASDPVQ</sequence>
<comment type="caution">
    <text evidence="1">The sequence shown here is derived from an EMBL/GenBank/DDBJ whole genome shotgun (WGS) entry which is preliminary data.</text>
</comment>
<gene>
    <name evidence="1" type="ORF">C7I85_28945</name>
</gene>
<accession>A0A2P7RPV8</accession>